<dbReference type="GO" id="GO:0042026">
    <property type="term" value="P:protein refolding"/>
    <property type="evidence" value="ECO:0007669"/>
    <property type="project" value="TreeGrafter"/>
</dbReference>
<dbReference type="InterPro" id="IPR003593">
    <property type="entry name" value="AAA+_ATPase"/>
</dbReference>
<dbReference type="PANTHER" id="PTHR11638">
    <property type="entry name" value="ATP-DEPENDENT CLP PROTEASE"/>
    <property type="match status" value="1"/>
</dbReference>
<dbReference type="FunFam" id="3.40.50.300:FF:000120">
    <property type="entry name" value="ATP-dependent chaperone ClpB"/>
    <property type="match status" value="1"/>
</dbReference>
<dbReference type="InterPro" id="IPR050130">
    <property type="entry name" value="ClpA_ClpB"/>
</dbReference>
<dbReference type="GO" id="GO:0051082">
    <property type="term" value="F:unfolded protein binding"/>
    <property type="evidence" value="ECO:0007669"/>
    <property type="project" value="TreeGrafter"/>
</dbReference>
<evidence type="ECO:0000256" key="2">
    <source>
        <dbReference type="ARBA" id="ARBA00022737"/>
    </source>
</evidence>
<feature type="domain" description="Clp R" evidence="10">
    <location>
        <begin position="5"/>
        <end position="152"/>
    </location>
</feature>
<evidence type="ECO:0000256" key="3">
    <source>
        <dbReference type="ARBA" id="ARBA00022741"/>
    </source>
</evidence>
<evidence type="ECO:0000256" key="4">
    <source>
        <dbReference type="ARBA" id="ARBA00022840"/>
    </source>
</evidence>
<dbReference type="InterPro" id="IPR036628">
    <property type="entry name" value="Clp_N_dom_sf"/>
</dbReference>
<dbReference type="Pfam" id="PF17871">
    <property type="entry name" value="AAA_lid_9"/>
    <property type="match status" value="1"/>
</dbReference>
<dbReference type="GO" id="GO:0005524">
    <property type="term" value="F:ATP binding"/>
    <property type="evidence" value="ECO:0007669"/>
    <property type="project" value="UniProtKB-KW"/>
</dbReference>
<dbReference type="Gene3D" id="1.10.8.60">
    <property type="match status" value="1"/>
</dbReference>
<dbReference type="PROSITE" id="PS00871">
    <property type="entry name" value="CLPAB_2"/>
    <property type="match status" value="1"/>
</dbReference>
<dbReference type="Pfam" id="PF10431">
    <property type="entry name" value="ClpB_D2-small"/>
    <property type="match status" value="1"/>
</dbReference>
<protein>
    <submittedName>
        <fullName evidence="11">p-loop containing nucleoside triphosphate hydrolase protein</fullName>
    </submittedName>
</protein>
<dbReference type="FunCoup" id="A0A1Y2EPE9">
    <property type="interactions" value="342"/>
</dbReference>
<accession>A0A1Y2EPE9</accession>
<feature type="region of interest" description="Disordered" evidence="9">
    <location>
        <begin position="889"/>
        <end position="909"/>
    </location>
</feature>
<dbReference type="SMART" id="SM01086">
    <property type="entry name" value="ClpB_D2-small"/>
    <property type="match status" value="1"/>
</dbReference>
<reference evidence="11 12" key="1">
    <citation type="submission" date="2016-07" db="EMBL/GenBank/DDBJ databases">
        <title>Pervasive Adenine N6-methylation of Active Genes in Fungi.</title>
        <authorList>
            <consortium name="DOE Joint Genome Institute"/>
            <person name="Mondo S.J."/>
            <person name="Dannebaum R.O."/>
            <person name="Kuo R.C."/>
            <person name="Labutti K."/>
            <person name="Haridas S."/>
            <person name="Kuo A."/>
            <person name="Salamov A."/>
            <person name="Ahrendt S.R."/>
            <person name="Lipzen A."/>
            <person name="Sullivan W."/>
            <person name="Andreopoulos W.B."/>
            <person name="Clum A."/>
            <person name="Lindquist E."/>
            <person name="Daum C."/>
            <person name="Ramamoorthy G.K."/>
            <person name="Gryganskyi A."/>
            <person name="Culley D."/>
            <person name="Magnuson J.K."/>
            <person name="James T.Y."/>
            <person name="O'Malley M.A."/>
            <person name="Stajich J.E."/>
            <person name="Spatafora J.W."/>
            <person name="Visel A."/>
            <person name="Grigoriev I.V."/>
        </authorList>
    </citation>
    <scope>NUCLEOTIDE SEQUENCE [LARGE SCALE GENOMIC DNA]</scope>
    <source>
        <strain evidence="11 12">62-1032</strain>
    </source>
</reference>
<dbReference type="CDD" id="cd00009">
    <property type="entry name" value="AAA"/>
    <property type="match status" value="1"/>
</dbReference>
<keyword evidence="4 7" id="KW-0067">ATP-binding</keyword>
<gene>
    <name evidence="11" type="ORF">BCR35DRAFT_354106</name>
</gene>
<keyword evidence="8" id="KW-0175">Coiled coil</keyword>
<evidence type="ECO:0000256" key="5">
    <source>
        <dbReference type="ARBA" id="ARBA00023186"/>
    </source>
</evidence>
<feature type="coiled-coil region" evidence="8">
    <location>
        <begin position="409"/>
        <end position="436"/>
    </location>
</feature>
<keyword evidence="12" id="KW-1185">Reference proteome</keyword>
<evidence type="ECO:0000256" key="7">
    <source>
        <dbReference type="RuleBase" id="RU004432"/>
    </source>
</evidence>
<dbReference type="InterPro" id="IPR004176">
    <property type="entry name" value="Clp_R_N"/>
</dbReference>
<dbReference type="OrthoDB" id="47330at2759"/>
<dbReference type="Proteomes" id="UP000193467">
    <property type="component" value="Unassembled WGS sequence"/>
</dbReference>
<dbReference type="InterPro" id="IPR003959">
    <property type="entry name" value="ATPase_AAA_core"/>
</dbReference>
<dbReference type="InterPro" id="IPR018368">
    <property type="entry name" value="ClpA/B_CS1"/>
</dbReference>
<evidence type="ECO:0000256" key="8">
    <source>
        <dbReference type="SAM" id="Coils"/>
    </source>
</evidence>
<dbReference type="GO" id="GO:0016887">
    <property type="term" value="F:ATP hydrolysis activity"/>
    <property type="evidence" value="ECO:0007669"/>
    <property type="project" value="InterPro"/>
</dbReference>
<dbReference type="GO" id="GO:0043335">
    <property type="term" value="P:protein unfolding"/>
    <property type="evidence" value="ECO:0007669"/>
    <property type="project" value="TreeGrafter"/>
</dbReference>
<dbReference type="Pfam" id="PF02861">
    <property type="entry name" value="Clp_N"/>
    <property type="match status" value="1"/>
</dbReference>
<dbReference type="SMART" id="SM00382">
    <property type="entry name" value="AAA"/>
    <property type="match status" value="2"/>
</dbReference>
<dbReference type="Gene3D" id="1.10.1780.10">
    <property type="entry name" value="Clp, N-terminal domain"/>
    <property type="match status" value="1"/>
</dbReference>
<comment type="caution">
    <text evidence="11">The sequence shown here is derived from an EMBL/GenBank/DDBJ whole genome shotgun (WGS) entry which is preliminary data.</text>
</comment>
<sequence>MSTNGNASYTEAAEKVILAAVSLAKEHANSNVAPAHLASALLNPNEQGGQSLFSSILTKAGAQADAVTRGLSRFIVRLPSQEPAPDDVSFSPATGKVLQAAHKISKEKNDTFVAQDHIILALSQDPSIAPILKEAGATYDAIKRAAEQVRGGKQVNSRGAEEGFEALSKYARDLTAEAEQGKLDPVIGRDNEIRRCIRILSRRSKNNPVCIGEPGVGKTAIAEGLAQRIVARDVPVNLLGRLFALDMGALMAGASYKGQFEERVKSVLDECEKSETGIILFIDEMHTLMAGQGGQGVDAANLLKPALARGKLRCIGATTLAEYRKYIEKDAAFERRFQQVMINEPTVPETISILRGIKEKYEVHHGCTILDASLVSAAQLAHRYLTSRKLPDSAIDLVDEAASGVAVARDSLPEEVDKLERAKLQLEIELHAIKSELAKNKKDEVAKQKVEDLQASISAIDEELQPIMARFQAEKAKSDEIQQVKRKIDELKAKAEDAERRYDLATAADIVHGALPDLAARLQVLENQKREEDAAMRASGGEALAGDVVTPEHIQAVVAQWSGIPVTSLRTSEKQKLLRMEKTLRKAVIGQEEAVKAVSDAIRLSRSGLSNQDRPIASFLFVGPSGTGKTELSKALARFLFDSPDAMVRIDGSEYSEKHSISRLIGSPPGYIGSEEGGQLTEYVRRKPYSVVLVDELEKASKEFVQLFLQVLDDGRLTDSQGRVVSFKNTVIIMTSNLGAAFLNELPDDGSAIPPATKELVNGAIRAHLPPEFINRLDSIVIYNRLSRKNVRSIVDVRIQEVQKRLHNNGRDITLELSPEALDFLGSIGYHPSYGARPLNRAIQSELLNPLSSLIISEAIRDGEVAKVEWDAKANRLVVTPNHDPIAMDVDEDDYDEDSDDAIEVEELD</sequence>
<evidence type="ECO:0000259" key="10">
    <source>
        <dbReference type="PROSITE" id="PS51903"/>
    </source>
</evidence>
<dbReference type="InterPro" id="IPR028299">
    <property type="entry name" value="ClpA/B_CS2"/>
</dbReference>
<dbReference type="PROSITE" id="PS51903">
    <property type="entry name" value="CLP_R"/>
    <property type="match status" value="1"/>
</dbReference>
<dbReference type="Pfam" id="PF07724">
    <property type="entry name" value="AAA_2"/>
    <property type="match status" value="1"/>
</dbReference>
<dbReference type="InterPro" id="IPR018247">
    <property type="entry name" value="EF_Hand_1_Ca_BS"/>
</dbReference>
<dbReference type="SUPFAM" id="SSF52540">
    <property type="entry name" value="P-loop containing nucleoside triphosphate hydrolases"/>
    <property type="match status" value="2"/>
</dbReference>
<keyword evidence="11" id="KW-0378">Hydrolase</keyword>
<comment type="similarity">
    <text evidence="1 7">Belongs to the ClpA/ClpB family.</text>
</comment>
<dbReference type="PRINTS" id="PR00300">
    <property type="entry name" value="CLPPROTEASEA"/>
</dbReference>
<name>A0A1Y2EPE9_9BASI</name>
<proteinExistence type="inferred from homology"/>
<evidence type="ECO:0000313" key="12">
    <source>
        <dbReference type="Proteomes" id="UP000193467"/>
    </source>
</evidence>
<dbReference type="GO" id="GO:0070370">
    <property type="term" value="P:cellular heat acclimation"/>
    <property type="evidence" value="ECO:0007669"/>
    <property type="project" value="TreeGrafter"/>
</dbReference>
<keyword evidence="5 7" id="KW-0143">Chaperone</keyword>
<dbReference type="GO" id="GO:0051087">
    <property type="term" value="F:protein-folding chaperone binding"/>
    <property type="evidence" value="ECO:0007669"/>
    <property type="project" value="TreeGrafter"/>
</dbReference>
<dbReference type="Gene3D" id="3.40.50.300">
    <property type="entry name" value="P-loop containing nucleotide triphosphate hydrolases"/>
    <property type="match status" value="3"/>
</dbReference>
<dbReference type="InterPro" id="IPR001270">
    <property type="entry name" value="ClpA/B"/>
</dbReference>
<dbReference type="FunFam" id="3.40.50.300:FF:000025">
    <property type="entry name" value="ATP-dependent Clp protease subunit"/>
    <property type="match status" value="1"/>
</dbReference>
<feature type="coiled-coil region" evidence="8">
    <location>
        <begin position="474"/>
        <end position="508"/>
    </location>
</feature>
<dbReference type="PROSITE" id="PS00870">
    <property type="entry name" value="CLPAB_1"/>
    <property type="match status" value="1"/>
</dbReference>
<dbReference type="AlphaFoldDB" id="A0A1Y2EPE9"/>
<evidence type="ECO:0000256" key="6">
    <source>
        <dbReference type="PROSITE-ProRule" id="PRU01251"/>
    </source>
</evidence>
<dbReference type="STRING" id="106004.A0A1Y2EPE9"/>
<dbReference type="SUPFAM" id="SSF81923">
    <property type="entry name" value="Double Clp-N motif"/>
    <property type="match status" value="1"/>
</dbReference>
<evidence type="ECO:0000256" key="1">
    <source>
        <dbReference type="ARBA" id="ARBA00008675"/>
    </source>
</evidence>
<evidence type="ECO:0000313" key="11">
    <source>
        <dbReference type="EMBL" id="ORY73419.1"/>
    </source>
</evidence>
<dbReference type="InterPro" id="IPR041546">
    <property type="entry name" value="ClpA/ClpB_AAA_lid"/>
</dbReference>
<dbReference type="InParanoid" id="A0A1Y2EPE9"/>
<dbReference type="GO" id="GO:0005829">
    <property type="term" value="C:cytosol"/>
    <property type="evidence" value="ECO:0007669"/>
    <property type="project" value="TreeGrafter"/>
</dbReference>
<evidence type="ECO:0000256" key="9">
    <source>
        <dbReference type="SAM" id="MobiDB-lite"/>
    </source>
</evidence>
<dbReference type="Pfam" id="PF00004">
    <property type="entry name" value="AAA"/>
    <property type="match status" value="1"/>
</dbReference>
<keyword evidence="2 6" id="KW-0677">Repeat</keyword>
<keyword evidence="3 7" id="KW-0547">Nucleotide-binding</keyword>
<dbReference type="CDD" id="cd19499">
    <property type="entry name" value="RecA-like_ClpB_Hsp104-like"/>
    <property type="match status" value="1"/>
</dbReference>
<organism evidence="11 12">
    <name type="scientific">Leucosporidium creatinivorum</name>
    <dbReference type="NCBI Taxonomy" id="106004"/>
    <lineage>
        <taxon>Eukaryota</taxon>
        <taxon>Fungi</taxon>
        <taxon>Dikarya</taxon>
        <taxon>Basidiomycota</taxon>
        <taxon>Pucciniomycotina</taxon>
        <taxon>Microbotryomycetes</taxon>
        <taxon>Leucosporidiales</taxon>
        <taxon>Leucosporidium</taxon>
    </lineage>
</organism>
<dbReference type="PROSITE" id="PS00018">
    <property type="entry name" value="EF_HAND_1"/>
    <property type="match status" value="1"/>
</dbReference>
<dbReference type="InterPro" id="IPR027417">
    <property type="entry name" value="P-loop_NTPase"/>
</dbReference>
<dbReference type="EMBL" id="MCGR01000046">
    <property type="protein sequence ID" value="ORY73419.1"/>
    <property type="molecule type" value="Genomic_DNA"/>
</dbReference>
<dbReference type="FunFam" id="3.40.50.300:FF:000010">
    <property type="entry name" value="Chaperone clpB 1, putative"/>
    <property type="match status" value="1"/>
</dbReference>
<dbReference type="InterPro" id="IPR019489">
    <property type="entry name" value="Clp_ATPase_C"/>
</dbReference>
<dbReference type="PANTHER" id="PTHR11638:SF18">
    <property type="entry name" value="HEAT SHOCK PROTEIN 104"/>
    <property type="match status" value="1"/>
</dbReference>